<feature type="signal peptide" evidence="2">
    <location>
        <begin position="1"/>
        <end position="26"/>
    </location>
</feature>
<dbReference type="WBParaSite" id="SMUV_0000416501-mRNA-1">
    <property type="protein sequence ID" value="SMUV_0000416501-mRNA-1"/>
    <property type="gene ID" value="SMUV_0000416501"/>
</dbReference>
<dbReference type="Proteomes" id="UP000046393">
    <property type="component" value="Unplaced"/>
</dbReference>
<accession>A0A0N5AIC2</accession>
<sequence>MHNSPLIAVTITLQLLLYLILHSITAVSIDEAVKCNFDDGTFCEWQYLPSTWTIGYKPPVFGQYAYIEGINGAYLEARLLSPVLNRLNAGNNNIRVEFLAWKSAATISIDLCQLNTEELLCLKTVLINDLGTWTRHSTILASLRNNSQILFRVRNLTNGQDVFGIDDIIIKRCNDSINAVVPNTVIFPKYRPQIKNITGSVEGNEQSTTDTISDRRFQSTQSNLSYCAAVKCTVTEATCQLNLSKHWRRSEGRLLVSTAGIHQITTPTFIAPMDSFLEFNLWMSDDTKLTILESSNDDSDKNRELWNRNEQTNEKGWHAVRIPVRTDGLPEKLTFIANVPAKNFLALSDIKLTNIYGQEISCGNDTVLHLIHEKAASVVTPLKSPTPTTNYIRNQSPIRPQIIRGSHNYQFIINNSSDSSGGIPRNSRNPYLSNNLYPGDSTSTASTTQLVSNGRIGSTFGGSSVQLLKSRNVAGDKMLRNPIVLSRLRADNSSLTKSSYLTARQLQNNQVPPVPLNASVSFATAQPVVLEQIRDVARQLGFPNLTGQQALELIKALLSSKTREKLFGRNKLENGALIGGLQPIKPINAPPETDLKLNSDSMGLQSLFPSHFQAFHFLKRQNMLPQNLNIDFLRRIASVLTPPNIQTDSQRPLTRQNLDFVIQNANSV</sequence>
<organism evidence="3 4">
    <name type="scientific">Syphacia muris</name>
    <dbReference type="NCBI Taxonomy" id="451379"/>
    <lineage>
        <taxon>Eukaryota</taxon>
        <taxon>Metazoa</taxon>
        <taxon>Ecdysozoa</taxon>
        <taxon>Nematoda</taxon>
        <taxon>Chromadorea</taxon>
        <taxon>Rhabditida</taxon>
        <taxon>Spirurina</taxon>
        <taxon>Oxyuridomorpha</taxon>
        <taxon>Oxyuroidea</taxon>
        <taxon>Oxyuridae</taxon>
        <taxon>Syphacia</taxon>
    </lineage>
</organism>
<evidence type="ECO:0000256" key="2">
    <source>
        <dbReference type="SAM" id="SignalP"/>
    </source>
</evidence>
<dbReference type="InterPro" id="IPR013320">
    <property type="entry name" value="ConA-like_dom_sf"/>
</dbReference>
<dbReference type="SUPFAM" id="SSF49899">
    <property type="entry name" value="Concanavalin A-like lectins/glucanases"/>
    <property type="match status" value="1"/>
</dbReference>
<name>A0A0N5AIC2_9BILA</name>
<dbReference type="Gene3D" id="2.60.120.200">
    <property type="match status" value="1"/>
</dbReference>
<reference evidence="4" key="1">
    <citation type="submission" date="2017-02" db="UniProtKB">
        <authorList>
            <consortium name="WormBaseParasite"/>
        </authorList>
    </citation>
    <scope>IDENTIFICATION</scope>
</reference>
<dbReference type="AlphaFoldDB" id="A0A0N5AIC2"/>
<feature type="compositionally biased region" description="Polar residues" evidence="1">
    <location>
        <begin position="426"/>
        <end position="435"/>
    </location>
</feature>
<evidence type="ECO:0000313" key="3">
    <source>
        <dbReference type="Proteomes" id="UP000046393"/>
    </source>
</evidence>
<proteinExistence type="predicted"/>
<protein>
    <submittedName>
        <fullName evidence="4">MAM domain-containing protein</fullName>
    </submittedName>
</protein>
<keyword evidence="3" id="KW-1185">Reference proteome</keyword>
<feature type="region of interest" description="Disordered" evidence="1">
    <location>
        <begin position="416"/>
        <end position="435"/>
    </location>
</feature>
<keyword evidence="2" id="KW-0732">Signal</keyword>
<evidence type="ECO:0000256" key="1">
    <source>
        <dbReference type="SAM" id="MobiDB-lite"/>
    </source>
</evidence>
<evidence type="ECO:0000313" key="4">
    <source>
        <dbReference type="WBParaSite" id="SMUV_0000416501-mRNA-1"/>
    </source>
</evidence>
<feature type="chain" id="PRO_5005893295" evidence="2">
    <location>
        <begin position="27"/>
        <end position="668"/>
    </location>
</feature>